<dbReference type="HAMAP" id="MF_00165">
    <property type="entry name" value="Thymidylate_kinase"/>
    <property type="match status" value="1"/>
</dbReference>
<keyword evidence="4 12" id="KW-0808">Transferase</keyword>
<dbReference type="KEGG" id="mpar:F7D14_16240"/>
<dbReference type="PANTHER" id="PTHR10344">
    <property type="entry name" value="THYMIDYLATE KINASE"/>
    <property type="match status" value="1"/>
</dbReference>
<dbReference type="GO" id="GO:0006235">
    <property type="term" value="P:dTTP biosynthetic process"/>
    <property type="evidence" value="ECO:0007669"/>
    <property type="project" value="UniProtKB-UniRule"/>
</dbReference>
<evidence type="ECO:0000256" key="4">
    <source>
        <dbReference type="ARBA" id="ARBA00022679"/>
    </source>
</evidence>
<reference evidence="14 15" key="1">
    <citation type="submission" date="2019-09" db="EMBL/GenBank/DDBJ databases">
        <title>Isolation and complete genome sequencing of Methylocystis species.</title>
        <authorList>
            <person name="Rumah B.L."/>
            <person name="Stead C.E."/>
            <person name="Stevens B.C."/>
            <person name="Minton N.P."/>
            <person name="Grosse-Honebrink A."/>
            <person name="Zhang Y."/>
        </authorList>
    </citation>
    <scope>NUCLEOTIDE SEQUENCE [LARGE SCALE GENOMIC DNA]</scope>
    <source>
        <strain evidence="14 15">BRCS2</strain>
    </source>
</reference>
<evidence type="ECO:0000256" key="9">
    <source>
        <dbReference type="ARBA" id="ARBA00029962"/>
    </source>
</evidence>
<dbReference type="GO" id="GO:0004798">
    <property type="term" value="F:dTMP kinase activity"/>
    <property type="evidence" value="ECO:0007669"/>
    <property type="project" value="UniProtKB-UniRule"/>
</dbReference>
<dbReference type="InterPro" id="IPR039430">
    <property type="entry name" value="Thymidylate_kin-like_dom"/>
</dbReference>
<keyword evidence="6 12" id="KW-0547">Nucleotide-binding</keyword>
<evidence type="ECO:0000256" key="2">
    <source>
        <dbReference type="ARBA" id="ARBA00012980"/>
    </source>
</evidence>
<dbReference type="PANTHER" id="PTHR10344:SF4">
    <property type="entry name" value="UMP-CMP KINASE 2, MITOCHONDRIAL"/>
    <property type="match status" value="1"/>
</dbReference>
<evidence type="ECO:0000256" key="11">
    <source>
        <dbReference type="ARBA" id="ARBA00057735"/>
    </source>
</evidence>
<evidence type="ECO:0000256" key="5">
    <source>
        <dbReference type="ARBA" id="ARBA00022727"/>
    </source>
</evidence>
<evidence type="ECO:0000256" key="8">
    <source>
        <dbReference type="ARBA" id="ARBA00022840"/>
    </source>
</evidence>
<accession>A0A6B8M8J0</accession>
<feature type="binding site" evidence="12">
    <location>
        <begin position="14"/>
        <end position="21"/>
    </location>
    <ligand>
        <name>ATP</name>
        <dbReference type="ChEBI" id="CHEBI:30616"/>
    </ligand>
</feature>
<dbReference type="NCBIfam" id="TIGR00041">
    <property type="entry name" value="DTMP_kinase"/>
    <property type="match status" value="1"/>
</dbReference>
<comment type="function">
    <text evidence="11 12">Phosphorylation of dTMP to form dTDP in both de novo and salvage pathways of dTTP synthesis.</text>
</comment>
<proteinExistence type="inferred from homology"/>
<keyword evidence="7 12" id="KW-0418">Kinase</keyword>
<protein>
    <recommendedName>
        <fullName evidence="3 12">Thymidylate kinase</fullName>
        <ecNumber evidence="2 12">2.7.4.9</ecNumber>
    </recommendedName>
    <alternativeName>
        <fullName evidence="9 12">dTMP kinase</fullName>
    </alternativeName>
</protein>
<organism evidence="14 15">
    <name type="scientific">Methylocystis parvus</name>
    <dbReference type="NCBI Taxonomy" id="134"/>
    <lineage>
        <taxon>Bacteria</taxon>
        <taxon>Pseudomonadati</taxon>
        <taxon>Pseudomonadota</taxon>
        <taxon>Alphaproteobacteria</taxon>
        <taxon>Hyphomicrobiales</taxon>
        <taxon>Methylocystaceae</taxon>
        <taxon>Methylocystis</taxon>
    </lineage>
</organism>
<name>A0A6B8M8J0_9HYPH</name>
<keyword evidence="5 12" id="KW-0545">Nucleotide biosynthesis</keyword>
<dbReference type="FunFam" id="3.40.50.300:FF:000225">
    <property type="entry name" value="Thymidylate kinase"/>
    <property type="match status" value="1"/>
</dbReference>
<evidence type="ECO:0000259" key="13">
    <source>
        <dbReference type="Pfam" id="PF02223"/>
    </source>
</evidence>
<dbReference type="EC" id="2.7.4.9" evidence="2 12"/>
<dbReference type="AlphaFoldDB" id="A0A6B8M8J0"/>
<feature type="domain" description="Thymidylate kinase-like" evidence="13">
    <location>
        <begin position="12"/>
        <end position="206"/>
    </location>
</feature>
<dbReference type="Gene3D" id="3.40.50.300">
    <property type="entry name" value="P-loop containing nucleotide triphosphate hydrolases"/>
    <property type="match status" value="1"/>
</dbReference>
<evidence type="ECO:0000256" key="3">
    <source>
        <dbReference type="ARBA" id="ARBA00017144"/>
    </source>
</evidence>
<evidence type="ECO:0000256" key="10">
    <source>
        <dbReference type="ARBA" id="ARBA00048743"/>
    </source>
</evidence>
<sequence>MTGAERGRFITFEGGEGVGKSTQLRRLAEHLRACGIEAVTTREPGGTPKAERLRRILLSGRIAPLGALAEATLFAAARIDHVENLIAPSLARGAWVLCDRFTDSTRAYQGARGGVEPQALALLEKAAVGDLEPDLTIVIDLPPKDGLARAAVRREVAGERADRFEAEDGGFHEGLRRAFLDIAEREPERCCVVNGALPPDEVARAIRQLVDARFLDAQPAATAAQ</sequence>
<evidence type="ECO:0000313" key="14">
    <source>
        <dbReference type="EMBL" id="QGM98878.1"/>
    </source>
</evidence>
<dbReference type="GO" id="GO:0006233">
    <property type="term" value="P:dTDP biosynthetic process"/>
    <property type="evidence" value="ECO:0007669"/>
    <property type="project" value="InterPro"/>
</dbReference>
<dbReference type="Proteomes" id="UP000422569">
    <property type="component" value="Chromosome"/>
</dbReference>
<dbReference type="GO" id="GO:0005829">
    <property type="term" value="C:cytosol"/>
    <property type="evidence" value="ECO:0007669"/>
    <property type="project" value="TreeGrafter"/>
</dbReference>
<dbReference type="PROSITE" id="PS01331">
    <property type="entry name" value="THYMIDYLATE_KINASE"/>
    <property type="match status" value="1"/>
</dbReference>
<dbReference type="CDD" id="cd01672">
    <property type="entry name" value="TMPK"/>
    <property type="match status" value="1"/>
</dbReference>
<dbReference type="GO" id="GO:0005524">
    <property type="term" value="F:ATP binding"/>
    <property type="evidence" value="ECO:0007669"/>
    <property type="project" value="UniProtKB-UniRule"/>
</dbReference>
<gene>
    <name evidence="12" type="primary">tmk</name>
    <name evidence="14" type="ORF">F7D14_16240</name>
</gene>
<dbReference type="InterPro" id="IPR027417">
    <property type="entry name" value="P-loop_NTPase"/>
</dbReference>
<evidence type="ECO:0000313" key="15">
    <source>
        <dbReference type="Proteomes" id="UP000422569"/>
    </source>
</evidence>
<evidence type="ECO:0000256" key="6">
    <source>
        <dbReference type="ARBA" id="ARBA00022741"/>
    </source>
</evidence>
<dbReference type="SUPFAM" id="SSF52540">
    <property type="entry name" value="P-loop containing nucleoside triphosphate hydrolases"/>
    <property type="match status" value="1"/>
</dbReference>
<comment type="catalytic activity">
    <reaction evidence="10 12">
        <text>dTMP + ATP = dTDP + ADP</text>
        <dbReference type="Rhea" id="RHEA:13517"/>
        <dbReference type="ChEBI" id="CHEBI:30616"/>
        <dbReference type="ChEBI" id="CHEBI:58369"/>
        <dbReference type="ChEBI" id="CHEBI:63528"/>
        <dbReference type="ChEBI" id="CHEBI:456216"/>
        <dbReference type="EC" id="2.7.4.9"/>
    </reaction>
</comment>
<dbReference type="InterPro" id="IPR018094">
    <property type="entry name" value="Thymidylate_kinase"/>
</dbReference>
<keyword evidence="15" id="KW-1185">Reference proteome</keyword>
<dbReference type="GO" id="GO:0006227">
    <property type="term" value="P:dUDP biosynthetic process"/>
    <property type="evidence" value="ECO:0007669"/>
    <property type="project" value="TreeGrafter"/>
</dbReference>
<evidence type="ECO:0000256" key="1">
    <source>
        <dbReference type="ARBA" id="ARBA00009776"/>
    </source>
</evidence>
<evidence type="ECO:0000256" key="12">
    <source>
        <dbReference type="HAMAP-Rule" id="MF_00165"/>
    </source>
</evidence>
<evidence type="ECO:0000256" key="7">
    <source>
        <dbReference type="ARBA" id="ARBA00022777"/>
    </source>
</evidence>
<dbReference type="Pfam" id="PF02223">
    <property type="entry name" value="Thymidylate_kin"/>
    <property type="match status" value="1"/>
</dbReference>
<comment type="similarity">
    <text evidence="1 12">Belongs to the thymidylate kinase family.</text>
</comment>
<keyword evidence="8 12" id="KW-0067">ATP-binding</keyword>
<dbReference type="RefSeq" id="WP_016918752.1">
    <property type="nucleotide sequence ID" value="NZ_CP044331.1"/>
</dbReference>
<dbReference type="EMBL" id="CP044331">
    <property type="protein sequence ID" value="QGM98878.1"/>
    <property type="molecule type" value="Genomic_DNA"/>
</dbReference>
<dbReference type="InterPro" id="IPR018095">
    <property type="entry name" value="Thymidylate_kin_CS"/>
</dbReference>